<name>A0A5C6EF20_9BACT</name>
<dbReference type="OrthoDB" id="292272at2"/>
<reference evidence="2 3" key="1">
    <citation type="submission" date="2019-02" db="EMBL/GenBank/DDBJ databases">
        <title>Deep-cultivation of Planctomycetes and their phenomic and genomic characterization uncovers novel biology.</title>
        <authorList>
            <person name="Wiegand S."/>
            <person name="Jogler M."/>
            <person name="Boedeker C."/>
            <person name="Pinto D."/>
            <person name="Vollmers J."/>
            <person name="Rivas-Marin E."/>
            <person name="Kohn T."/>
            <person name="Peeters S.H."/>
            <person name="Heuer A."/>
            <person name="Rast P."/>
            <person name="Oberbeckmann S."/>
            <person name="Bunk B."/>
            <person name="Jeske O."/>
            <person name="Meyerdierks A."/>
            <person name="Storesund J.E."/>
            <person name="Kallscheuer N."/>
            <person name="Luecker S."/>
            <person name="Lage O.M."/>
            <person name="Pohl T."/>
            <person name="Merkel B.J."/>
            <person name="Hornburger P."/>
            <person name="Mueller R.-W."/>
            <person name="Bruemmer F."/>
            <person name="Labrenz M."/>
            <person name="Spormann A.M."/>
            <person name="Op Den Camp H."/>
            <person name="Overmann J."/>
            <person name="Amann R."/>
            <person name="Jetten M.S.M."/>
            <person name="Mascher T."/>
            <person name="Medema M.H."/>
            <person name="Devos D.P."/>
            <person name="Kaster A.-K."/>
            <person name="Ovreas L."/>
            <person name="Rohde M."/>
            <person name="Galperin M.Y."/>
            <person name="Jogler C."/>
        </authorList>
    </citation>
    <scope>NUCLEOTIDE SEQUENCE [LARGE SCALE GENOMIC DNA]</scope>
    <source>
        <strain evidence="2 3">Poly59</strain>
    </source>
</reference>
<sequence length="118" mass="13401">MTNSQRLATVRECFLCWTEGGEIESESILIRNEFFCGRRFRSSNHHAVWFIEEDTLKIFDQDNQLACVMRGDEIDSFVASEDQTDHSAPTILAIPTRPTAKPAEESSDEFGDSIRRAA</sequence>
<evidence type="ECO:0000313" key="2">
    <source>
        <dbReference type="EMBL" id="TWU47115.1"/>
    </source>
</evidence>
<dbReference type="AlphaFoldDB" id="A0A5C6EF20"/>
<feature type="region of interest" description="Disordered" evidence="1">
    <location>
        <begin position="95"/>
        <end position="118"/>
    </location>
</feature>
<evidence type="ECO:0000313" key="3">
    <source>
        <dbReference type="Proteomes" id="UP000317977"/>
    </source>
</evidence>
<dbReference type="EMBL" id="SJPX01000006">
    <property type="protein sequence ID" value="TWU47115.1"/>
    <property type="molecule type" value="Genomic_DNA"/>
</dbReference>
<accession>A0A5C6EF20</accession>
<dbReference type="Proteomes" id="UP000317977">
    <property type="component" value="Unassembled WGS sequence"/>
</dbReference>
<proteinExistence type="predicted"/>
<comment type="caution">
    <text evidence="2">The sequence shown here is derived from an EMBL/GenBank/DDBJ whole genome shotgun (WGS) entry which is preliminary data.</text>
</comment>
<dbReference type="RefSeq" id="WP_146537502.1">
    <property type="nucleotide sequence ID" value="NZ_SJPX01000006.1"/>
</dbReference>
<protein>
    <submittedName>
        <fullName evidence="2">Uncharacterized protein</fullName>
    </submittedName>
</protein>
<keyword evidence="3" id="KW-1185">Reference proteome</keyword>
<gene>
    <name evidence="2" type="ORF">Poly59_60890</name>
</gene>
<evidence type="ECO:0000256" key="1">
    <source>
        <dbReference type="SAM" id="MobiDB-lite"/>
    </source>
</evidence>
<organism evidence="2 3">
    <name type="scientific">Rubripirellula reticaptiva</name>
    <dbReference type="NCBI Taxonomy" id="2528013"/>
    <lineage>
        <taxon>Bacteria</taxon>
        <taxon>Pseudomonadati</taxon>
        <taxon>Planctomycetota</taxon>
        <taxon>Planctomycetia</taxon>
        <taxon>Pirellulales</taxon>
        <taxon>Pirellulaceae</taxon>
        <taxon>Rubripirellula</taxon>
    </lineage>
</organism>